<dbReference type="SUPFAM" id="SSF54928">
    <property type="entry name" value="RNA-binding domain, RBD"/>
    <property type="match status" value="1"/>
</dbReference>
<feature type="region of interest" description="Disordered" evidence="8">
    <location>
        <begin position="559"/>
        <end position="585"/>
    </location>
</feature>
<dbReference type="PANTHER" id="PTHR23236:SF25">
    <property type="entry name" value="RNA-BINDING PROTEIN 34"/>
    <property type="match status" value="1"/>
</dbReference>
<dbReference type="GO" id="GO:0005730">
    <property type="term" value="C:nucleolus"/>
    <property type="evidence" value="ECO:0007669"/>
    <property type="project" value="UniProtKB-SubCell"/>
</dbReference>
<keyword evidence="6" id="KW-0539">Nucleus</keyword>
<dbReference type="RefSeq" id="XP_060458397.1">
    <property type="nucleotide sequence ID" value="XM_060601954.1"/>
</dbReference>
<evidence type="ECO:0000256" key="2">
    <source>
        <dbReference type="ARBA" id="ARBA00004604"/>
    </source>
</evidence>
<dbReference type="GO" id="GO:0000463">
    <property type="term" value="P:maturation of LSU-rRNA from tricistronic rRNA transcript (SSU-rRNA, 5.8S rRNA, LSU-rRNA)"/>
    <property type="evidence" value="ECO:0007669"/>
    <property type="project" value="TreeGrafter"/>
</dbReference>
<sequence length="585" mass="62489">MAKKDKSDKKRKHSKVDDPASAPAGGFSLFGGSKDAGLDSVFSKSAAFALPTAAPVAPAPGPASDEPARKKAMKAKAKVEAEAKAAEKTAEKAEKAKQAYADSDEEGAEAEGSGSESEADLVHEALKSPSARRARDNKGQTAKYVPQDESAADRDRRTLFIGNLPISVTEKSGTAALKRHLLTFAPTAKIESVRFRSVAFSTPTSAAEAGEKKGNTDEAKEATRREEREKERAATWKVSQAGSSVGGRGNKRGDDDVVDKSKSFLDNKGKRKVAFIKKDFHSEADSCNAYVVFGHPHPDRSKKVAPILDPYEAAATIGPAANGTEVLGRVIRVDSVRLPSAVGLVSAQNNLGKRDAWLPAGTDPKCSAFVGGLDYSAKDDDVRAFFEALVTAERGAPESGSWVTGVRIVRDRETQMGKGFGYVHFADRESVDELISLPSTKLKFAKKPLRVQSCKTLPPAAKRLASASKGDKGDKGKDGKDKGVKKERTKRTVPVSVPKGDPSLGDRLKDLSKDERKAAKHADATRLARRMAKKANKVASAHKETGAVKLAATKAEKGLRAKKVKAKKGRVRSSHALTKMKGKRE</sequence>
<dbReference type="KEGG" id="ccac:CcaHIS019_0507600"/>
<dbReference type="InterPro" id="IPR035979">
    <property type="entry name" value="RBD_domain_sf"/>
</dbReference>
<organism evidence="10 11">
    <name type="scientific">Cutaneotrichosporon cavernicola</name>
    <dbReference type="NCBI Taxonomy" id="279322"/>
    <lineage>
        <taxon>Eukaryota</taxon>
        <taxon>Fungi</taxon>
        <taxon>Dikarya</taxon>
        <taxon>Basidiomycota</taxon>
        <taxon>Agaricomycotina</taxon>
        <taxon>Tremellomycetes</taxon>
        <taxon>Trichosporonales</taxon>
        <taxon>Trichosporonaceae</taxon>
        <taxon>Cutaneotrichosporon</taxon>
    </lineage>
</organism>
<keyword evidence="11" id="KW-1185">Reference proteome</keyword>
<dbReference type="Proteomes" id="UP001233271">
    <property type="component" value="Chromosome 5"/>
</dbReference>
<feature type="compositionally biased region" description="Basic and acidic residues" evidence="8">
    <location>
        <begin position="77"/>
        <end position="97"/>
    </location>
</feature>
<protein>
    <recommendedName>
        <fullName evidence="4">Nucleolar protein 12</fullName>
    </recommendedName>
</protein>
<feature type="region of interest" description="Disordered" evidence="8">
    <location>
        <begin position="455"/>
        <end position="546"/>
    </location>
</feature>
<name>A0AA48L716_9TREE</name>
<dbReference type="EMBL" id="AP028216">
    <property type="protein sequence ID" value="BEI93132.1"/>
    <property type="molecule type" value="Genomic_DNA"/>
</dbReference>
<feature type="region of interest" description="Disordered" evidence="8">
    <location>
        <begin position="52"/>
        <end position="157"/>
    </location>
</feature>
<comment type="function">
    <text evidence="1">Involved in pre-25S rRNA processing.</text>
</comment>
<proteinExistence type="inferred from homology"/>
<keyword evidence="5 7" id="KW-0694">RNA-binding</keyword>
<feature type="compositionally biased region" description="Basic and acidic residues" evidence="8">
    <location>
        <begin position="469"/>
        <end position="486"/>
    </location>
</feature>
<evidence type="ECO:0000256" key="7">
    <source>
        <dbReference type="PROSITE-ProRule" id="PRU00176"/>
    </source>
</evidence>
<feature type="compositionally biased region" description="Basic and acidic residues" evidence="8">
    <location>
        <begin position="504"/>
        <end position="526"/>
    </location>
</feature>
<comment type="similarity">
    <text evidence="3">Belongs to the RRM RBM34 family.</text>
</comment>
<dbReference type="GeneID" id="85497002"/>
<accession>A0AA48L716</accession>
<evidence type="ECO:0000256" key="5">
    <source>
        <dbReference type="ARBA" id="ARBA00022884"/>
    </source>
</evidence>
<evidence type="ECO:0000256" key="4">
    <source>
        <dbReference type="ARBA" id="ARBA00015520"/>
    </source>
</evidence>
<feature type="domain" description="RRM" evidence="9">
    <location>
        <begin position="366"/>
        <end position="456"/>
    </location>
</feature>
<evidence type="ECO:0000313" key="10">
    <source>
        <dbReference type="EMBL" id="BEI93132.1"/>
    </source>
</evidence>
<dbReference type="PROSITE" id="PS50102">
    <property type="entry name" value="RRM"/>
    <property type="match status" value="1"/>
</dbReference>
<evidence type="ECO:0000256" key="3">
    <source>
        <dbReference type="ARBA" id="ARBA00007077"/>
    </source>
</evidence>
<dbReference type="GO" id="GO:0019843">
    <property type="term" value="F:rRNA binding"/>
    <property type="evidence" value="ECO:0007669"/>
    <property type="project" value="TreeGrafter"/>
</dbReference>
<evidence type="ECO:0000256" key="8">
    <source>
        <dbReference type="SAM" id="MobiDB-lite"/>
    </source>
</evidence>
<dbReference type="Gene3D" id="3.30.70.330">
    <property type="match status" value="2"/>
</dbReference>
<feature type="region of interest" description="Disordered" evidence="8">
    <location>
        <begin position="1"/>
        <end position="30"/>
    </location>
</feature>
<dbReference type="InterPro" id="IPR000504">
    <property type="entry name" value="RRM_dom"/>
</dbReference>
<feature type="compositionally biased region" description="Basic and acidic residues" evidence="8">
    <location>
        <begin position="209"/>
        <end position="234"/>
    </location>
</feature>
<evidence type="ECO:0000256" key="1">
    <source>
        <dbReference type="ARBA" id="ARBA00002475"/>
    </source>
</evidence>
<dbReference type="Pfam" id="PF00076">
    <property type="entry name" value="RRM_1"/>
    <property type="match status" value="1"/>
</dbReference>
<gene>
    <name evidence="10" type="primary">NOP12</name>
    <name evidence="10" type="ORF">CcaverHIS019_0507600</name>
</gene>
<dbReference type="InterPro" id="IPR012677">
    <property type="entry name" value="Nucleotide-bd_a/b_plait_sf"/>
</dbReference>
<evidence type="ECO:0000259" key="9">
    <source>
        <dbReference type="PROSITE" id="PS50102"/>
    </source>
</evidence>
<dbReference type="PANTHER" id="PTHR23236">
    <property type="entry name" value="EUKARYOTIC TRANSLATION INITIATION FACTOR 4B/4H"/>
    <property type="match status" value="1"/>
</dbReference>
<feature type="compositionally biased region" description="Basic residues" evidence="8">
    <location>
        <begin position="527"/>
        <end position="536"/>
    </location>
</feature>
<comment type="subcellular location">
    <subcellularLocation>
        <location evidence="2">Nucleus</location>
        <location evidence="2">Nucleolus</location>
    </subcellularLocation>
</comment>
<evidence type="ECO:0000313" key="11">
    <source>
        <dbReference type="Proteomes" id="UP001233271"/>
    </source>
</evidence>
<dbReference type="SMART" id="SM00360">
    <property type="entry name" value="RRM"/>
    <property type="match status" value="1"/>
</dbReference>
<dbReference type="AlphaFoldDB" id="A0AA48L716"/>
<feature type="region of interest" description="Disordered" evidence="8">
    <location>
        <begin position="202"/>
        <end position="255"/>
    </location>
</feature>
<feature type="compositionally biased region" description="Basic residues" evidence="8">
    <location>
        <begin position="560"/>
        <end position="585"/>
    </location>
</feature>
<reference evidence="10" key="1">
    <citation type="journal article" date="2023" name="BMC Genomics">
        <title>Chromosome-level genome assemblies of Cutaneotrichosporon spp. (Trichosporonales, Basidiomycota) reveal imbalanced evolution between nucleotide sequences and chromosome synteny.</title>
        <authorList>
            <person name="Kobayashi Y."/>
            <person name="Kayamori A."/>
            <person name="Aoki K."/>
            <person name="Shiwa Y."/>
            <person name="Matsutani M."/>
            <person name="Fujita N."/>
            <person name="Sugita T."/>
            <person name="Iwasaki W."/>
            <person name="Tanaka N."/>
            <person name="Takashima M."/>
        </authorList>
    </citation>
    <scope>NUCLEOTIDE SEQUENCE</scope>
    <source>
        <strain evidence="10">HIS019</strain>
    </source>
</reference>
<evidence type="ECO:0000256" key="6">
    <source>
        <dbReference type="ARBA" id="ARBA00023242"/>
    </source>
</evidence>